<dbReference type="Gene3D" id="3.90.230.10">
    <property type="entry name" value="Creatinase/methionine aminopeptidase superfamily"/>
    <property type="match status" value="1"/>
</dbReference>
<gene>
    <name evidence="30" type="primary">CSON005982</name>
</gene>
<evidence type="ECO:0000313" key="29">
    <source>
        <dbReference type="EMBL" id="SSX01704.1"/>
    </source>
</evidence>
<evidence type="ECO:0000256" key="26">
    <source>
        <dbReference type="RuleBase" id="RU000590"/>
    </source>
</evidence>
<evidence type="ECO:0000256" key="15">
    <source>
        <dbReference type="ARBA" id="ARBA00023136"/>
    </source>
</evidence>
<evidence type="ECO:0000256" key="5">
    <source>
        <dbReference type="ARBA" id="ARBA00022448"/>
    </source>
</evidence>
<dbReference type="InterPro" id="IPR029149">
    <property type="entry name" value="Creatin/AminoP/Spt16_N"/>
</dbReference>
<dbReference type="PROSITE" id="PS00491">
    <property type="entry name" value="PROLINE_PEPTIDASE"/>
    <property type="match status" value="1"/>
</dbReference>
<evidence type="ECO:0000256" key="3">
    <source>
        <dbReference type="ARBA" id="ARBA00005974"/>
    </source>
</evidence>
<evidence type="ECO:0000256" key="8">
    <source>
        <dbReference type="ARBA" id="ARBA00022723"/>
    </source>
</evidence>
<dbReference type="InterPro" id="IPR009003">
    <property type="entry name" value="Peptidase_S1_PA"/>
</dbReference>
<dbReference type="PRINTS" id="PR00722">
    <property type="entry name" value="CHYMOTRYPSIN"/>
</dbReference>
<dbReference type="EMBL" id="UFQS01000229">
    <property type="protein sequence ID" value="SSX01704.1"/>
    <property type="molecule type" value="Genomic_DNA"/>
</dbReference>
<feature type="transmembrane region" description="Helical" evidence="27">
    <location>
        <begin position="245"/>
        <end position="264"/>
    </location>
</feature>
<dbReference type="PROSITE" id="PS50240">
    <property type="entry name" value="TRYPSIN_DOM"/>
    <property type="match status" value="1"/>
</dbReference>
<dbReference type="GO" id="GO:0031966">
    <property type="term" value="C:mitochondrial membrane"/>
    <property type="evidence" value="ECO:0007669"/>
    <property type="project" value="UniProtKB-SubCell"/>
</dbReference>
<keyword evidence="6" id="KW-0645">Protease</keyword>
<evidence type="ECO:0000256" key="2">
    <source>
        <dbReference type="ARBA" id="ARBA00004225"/>
    </source>
</evidence>
<comment type="cofactor">
    <cofactor evidence="1">
        <name>Mn(2+)</name>
        <dbReference type="ChEBI" id="CHEBI:29035"/>
    </cofactor>
</comment>
<accession>A0A336LVU5</accession>
<reference evidence="30" key="2">
    <citation type="submission" date="2018-07" db="EMBL/GenBank/DDBJ databases">
        <authorList>
            <person name="Quirk P.G."/>
            <person name="Krulwich T.A."/>
        </authorList>
    </citation>
    <scope>NUCLEOTIDE SEQUENCE</scope>
</reference>
<keyword evidence="9" id="KW-0378">Hydrolase</keyword>
<dbReference type="Gene3D" id="2.40.10.10">
    <property type="entry name" value="Trypsin-like serine proteases"/>
    <property type="match status" value="2"/>
</dbReference>
<dbReference type="GO" id="GO:0030145">
    <property type="term" value="F:manganese ion binding"/>
    <property type="evidence" value="ECO:0007669"/>
    <property type="project" value="InterPro"/>
</dbReference>
<dbReference type="FunFam" id="3.90.230.10:FF:000002">
    <property type="entry name" value="Xaa-Pro aminopeptidase 3"/>
    <property type="match status" value="1"/>
</dbReference>
<dbReference type="InterPro" id="IPR052433">
    <property type="entry name" value="X-Pro_dipept-like"/>
</dbReference>
<evidence type="ECO:0000256" key="6">
    <source>
        <dbReference type="ARBA" id="ARBA00022670"/>
    </source>
</evidence>
<dbReference type="AlphaFoldDB" id="A0A336LVU5"/>
<keyword evidence="5" id="KW-0813">Transport</keyword>
<dbReference type="SMART" id="SM00020">
    <property type="entry name" value="Tryp_SPc"/>
    <property type="match status" value="1"/>
</dbReference>
<keyword evidence="12" id="KW-0224">Dipeptidase</keyword>
<proteinExistence type="inferred from homology"/>
<dbReference type="InterPro" id="IPR004686">
    <property type="entry name" value="Mtc"/>
</dbReference>
<dbReference type="FunFam" id="2.40.10.10:FF:000068">
    <property type="entry name" value="transmembrane protease serine 2"/>
    <property type="match status" value="1"/>
</dbReference>
<evidence type="ECO:0000259" key="28">
    <source>
        <dbReference type="PROSITE" id="PS50240"/>
    </source>
</evidence>
<comment type="subunit">
    <text evidence="4">Homodimer.</text>
</comment>
<dbReference type="InterPro" id="IPR036005">
    <property type="entry name" value="Creatinase/aminopeptidase-like"/>
</dbReference>
<evidence type="ECO:0000256" key="23">
    <source>
        <dbReference type="ARBA" id="ARBA00044284"/>
    </source>
</evidence>
<dbReference type="InterPro" id="IPR000994">
    <property type="entry name" value="Pept_M24"/>
</dbReference>
<keyword evidence="11 27" id="KW-1133">Transmembrane helix</keyword>
<evidence type="ECO:0000256" key="12">
    <source>
        <dbReference type="ARBA" id="ARBA00022997"/>
    </source>
</evidence>
<dbReference type="PANTHER" id="PTHR48480">
    <property type="match status" value="1"/>
</dbReference>
<evidence type="ECO:0000256" key="24">
    <source>
        <dbReference type="ARBA" id="ARBA00044351"/>
    </source>
</evidence>
<feature type="transmembrane region" description="Helical" evidence="27">
    <location>
        <begin position="206"/>
        <end position="224"/>
    </location>
</feature>
<dbReference type="SUPFAM" id="SSF55920">
    <property type="entry name" value="Creatinase/aminopeptidase"/>
    <property type="match status" value="1"/>
</dbReference>
<evidence type="ECO:0000256" key="7">
    <source>
        <dbReference type="ARBA" id="ARBA00022692"/>
    </source>
</evidence>
<evidence type="ECO:0000256" key="11">
    <source>
        <dbReference type="ARBA" id="ARBA00022989"/>
    </source>
</evidence>
<sequence length="1175" mass="130703">MHFAWVTDPRTCVVQDAELYKAKALVEQYRKNEEPKGTTLDQIKYAKKLYESAFHPDTGDLQNVFGRMSFQVPGGMLITGGMLQWYKTTQAVVFWQWINQSFNALVNYTNRNANSPVSTTQLGVAYVSATSSALVTAIGYKAWLSKRASPFFQRYVPFSAVAAANCVNIPLMRQNELIYGIDVQDENGNNVGKSRLAAAKGISQVVFSRIVMAAPGMLVLPIIMERLEKKEGFRRLSALHGPFQVLVCGAFLTFMVPVACAIFPQRASLSTSIMKRLEPELYSEMEQNTKGNIPEKIITCNVNNQDGICIESSHCNNILRNHGEKFIEPRMACPSGLACCKSETKIQCDIDGLKGICKEKCDYYPLTRNLGEGFLEERRGPVCKKPLMCCPESPSKVSKTCNGICKKTCYGNEKLDLKHGAGLIEERKIKTVCAEDETCCEHKVITKNKCGLVRIARKVPVLGKEKLVYVCAGTLISPKVVLTTAHCIEDHSISTLTIRAGVYNVPKSNENPPDQLRNIKKVIMHDDFERETHINNIALLILTSEFELNPHIQPACLPPMNTDEENLAQKCIVSGWGQTSTDLRPHYINSNFSEIPKKVELNVISKKLRKTKLGPLFELHESFICAFGQSGEDACKGNGGAPLMCPIPGEALRYYSAGIVSWGIGCGENPGVYVNLGKYRDWIDSQLEGIDTFSLQFQFKFKNSKMANYQMGSHTHKVPMTLFKENRAKLIGELKKVQHLDNKAVVLLQGGDNISLYDTDVDYVFRQESFFNYLFGVTEPGCYGLIEISSGKSMLFVPRLPEEYAVWMGKLLTCDDFKQKYEVDYVHFSDKIDEIIGNKHPSVVLTLSGVNSDSGLSPKPVFFKGIENRVIKSAAEIEILRYVARISSEAHKKVMQSIRPGLHEYHAEAEFLAYTYYVGGCRHVSYTCICGVGNNSSILHYGHAGAPNDYEIKDGDILFDMGANYCGYAADITCSFPANGKFTEDQKLVYNAVLAARDAVCNNAKEGVSWVDMHLLANRVMLQKLKDGGLLKGDVDEMLDAGLGAIFQPHGLGHLIGLDVHDVGGYLKDCPPRPTQPGVNRLRFARTLKAGMYVTVEPGCYFIDCLLDKALADPNQSKFLIPEVMSRFRGFGGVRIEDDVLITKTGIENFTLVPRTVEEIEAHMAKRVQPVAELK</sequence>
<evidence type="ECO:0000256" key="21">
    <source>
        <dbReference type="ARBA" id="ARBA00044141"/>
    </source>
</evidence>
<keyword evidence="10" id="KW-0029">Amino-acid transport</keyword>
<name>A0A336LVU5_CULSO</name>
<dbReference type="Pfam" id="PF05195">
    <property type="entry name" value="AMP_N"/>
    <property type="match status" value="1"/>
</dbReference>
<dbReference type="GO" id="GO:0006508">
    <property type="term" value="P:proteolysis"/>
    <property type="evidence" value="ECO:0007669"/>
    <property type="project" value="UniProtKB-KW"/>
</dbReference>
<dbReference type="GO" id="GO:0006865">
    <property type="term" value="P:amino acid transport"/>
    <property type="evidence" value="ECO:0007669"/>
    <property type="project" value="UniProtKB-KW"/>
</dbReference>
<feature type="domain" description="Peptidase S1" evidence="28">
    <location>
        <begin position="469"/>
        <end position="688"/>
    </location>
</feature>
<dbReference type="EC" id="3.4.13.9" evidence="20"/>
<organism evidence="30">
    <name type="scientific">Culicoides sonorensis</name>
    <name type="common">Biting midge</name>
    <dbReference type="NCBI Taxonomy" id="179676"/>
    <lineage>
        <taxon>Eukaryota</taxon>
        <taxon>Metazoa</taxon>
        <taxon>Ecdysozoa</taxon>
        <taxon>Arthropoda</taxon>
        <taxon>Hexapoda</taxon>
        <taxon>Insecta</taxon>
        <taxon>Pterygota</taxon>
        <taxon>Neoptera</taxon>
        <taxon>Endopterygota</taxon>
        <taxon>Diptera</taxon>
        <taxon>Nematocera</taxon>
        <taxon>Chironomoidea</taxon>
        <taxon>Ceratopogonidae</taxon>
        <taxon>Ceratopogoninae</taxon>
        <taxon>Culicoides</taxon>
        <taxon>Monoculicoides</taxon>
    </lineage>
</organism>
<dbReference type="PANTHER" id="PTHR48480:SF2">
    <property type="entry name" value="PEPTIDASE D"/>
    <property type="match status" value="1"/>
</dbReference>
<keyword evidence="17" id="KW-0464">Manganese</keyword>
<evidence type="ECO:0000256" key="22">
    <source>
        <dbReference type="ARBA" id="ARBA00044252"/>
    </source>
</evidence>
<evidence type="ECO:0000256" key="14">
    <source>
        <dbReference type="ARBA" id="ARBA00023128"/>
    </source>
</evidence>
<dbReference type="CDD" id="cd00190">
    <property type="entry name" value="Tryp_SPc"/>
    <property type="match status" value="1"/>
</dbReference>
<keyword evidence="13" id="KW-0482">Metalloprotease</keyword>
<keyword evidence="14" id="KW-0496">Mitochondrion</keyword>
<dbReference type="SMART" id="SM01011">
    <property type="entry name" value="AMP_N"/>
    <property type="match status" value="1"/>
</dbReference>
<dbReference type="GO" id="GO:0004252">
    <property type="term" value="F:serine-type endopeptidase activity"/>
    <property type="evidence" value="ECO:0007669"/>
    <property type="project" value="InterPro"/>
</dbReference>
<dbReference type="Pfam" id="PF00557">
    <property type="entry name" value="Peptidase_M24"/>
    <property type="match status" value="1"/>
</dbReference>
<evidence type="ECO:0000256" key="25">
    <source>
        <dbReference type="ARBA" id="ARBA00048994"/>
    </source>
</evidence>
<dbReference type="InterPro" id="IPR007865">
    <property type="entry name" value="Aminopep_P_N"/>
</dbReference>
<dbReference type="VEuPathDB" id="VectorBase:CSON005982"/>
<evidence type="ECO:0000256" key="27">
    <source>
        <dbReference type="SAM" id="Phobius"/>
    </source>
</evidence>
<dbReference type="InterPro" id="IPR001254">
    <property type="entry name" value="Trypsin_dom"/>
</dbReference>
<dbReference type="InterPro" id="IPR001131">
    <property type="entry name" value="Peptidase_M24B_aminopep-P_CS"/>
</dbReference>
<dbReference type="InterPro" id="IPR043504">
    <property type="entry name" value="Peptidase_S1_PA_chymotrypsin"/>
</dbReference>
<keyword evidence="8 26" id="KW-0479">Metal-binding</keyword>
<dbReference type="GO" id="GO:0070006">
    <property type="term" value="F:metalloaminopeptidase activity"/>
    <property type="evidence" value="ECO:0007669"/>
    <property type="project" value="InterPro"/>
</dbReference>
<dbReference type="CDD" id="cd01087">
    <property type="entry name" value="Prolidase"/>
    <property type="match status" value="1"/>
</dbReference>
<keyword evidence="15 27" id="KW-0472">Membrane</keyword>
<evidence type="ECO:0000256" key="1">
    <source>
        <dbReference type="ARBA" id="ARBA00001936"/>
    </source>
</evidence>
<comment type="similarity">
    <text evidence="3">Belongs to the sideroflexin family.</text>
</comment>
<evidence type="ECO:0000256" key="13">
    <source>
        <dbReference type="ARBA" id="ARBA00023049"/>
    </source>
</evidence>
<dbReference type="NCBIfam" id="TIGR00798">
    <property type="entry name" value="mtc"/>
    <property type="match status" value="1"/>
</dbReference>
<dbReference type="Pfam" id="PF03820">
    <property type="entry name" value="SFXNs"/>
    <property type="match status" value="1"/>
</dbReference>
<evidence type="ECO:0000256" key="16">
    <source>
        <dbReference type="ARBA" id="ARBA00023157"/>
    </source>
</evidence>
<dbReference type="Pfam" id="PF00089">
    <property type="entry name" value="Trypsin"/>
    <property type="match status" value="1"/>
</dbReference>
<keyword evidence="16" id="KW-1015">Disulfide bond</keyword>
<dbReference type="Gene3D" id="3.40.350.10">
    <property type="entry name" value="Creatinase/prolidase N-terminal domain"/>
    <property type="match status" value="1"/>
</dbReference>
<comment type="subcellular location">
    <subcellularLocation>
        <location evidence="2">Mitochondrion membrane</location>
        <topology evidence="2">Multi-pass membrane protein</topology>
    </subcellularLocation>
</comment>
<comment type="catalytic activity">
    <reaction evidence="25">
        <text>Xaa-L-Pro dipeptide + H2O = an L-alpha-amino acid + L-proline</text>
        <dbReference type="Rhea" id="RHEA:76407"/>
        <dbReference type="ChEBI" id="CHEBI:15377"/>
        <dbReference type="ChEBI" id="CHEBI:59869"/>
        <dbReference type="ChEBI" id="CHEBI:60039"/>
        <dbReference type="ChEBI" id="CHEBI:195196"/>
        <dbReference type="EC" id="3.4.13.9"/>
    </reaction>
</comment>
<comment type="similarity">
    <text evidence="18">Belongs to the peptidase S1 family. CLIP subfamily.</text>
</comment>
<reference evidence="29" key="1">
    <citation type="submission" date="2018-04" db="EMBL/GenBank/DDBJ databases">
        <authorList>
            <person name="Go L.Y."/>
            <person name="Mitchell J.A."/>
        </authorList>
    </citation>
    <scope>NUCLEOTIDE SEQUENCE</scope>
    <source>
        <tissue evidence="29">Whole organism</tissue>
    </source>
</reference>
<dbReference type="EMBL" id="UFQT01000229">
    <property type="protein sequence ID" value="SSX22084.1"/>
    <property type="molecule type" value="Genomic_DNA"/>
</dbReference>
<keyword evidence="7 27" id="KW-0812">Transmembrane</keyword>
<evidence type="ECO:0000256" key="9">
    <source>
        <dbReference type="ARBA" id="ARBA00022801"/>
    </source>
</evidence>
<dbReference type="InterPro" id="IPR001314">
    <property type="entry name" value="Peptidase_S1A"/>
</dbReference>
<dbReference type="GO" id="GO:0015075">
    <property type="term" value="F:monoatomic ion transmembrane transporter activity"/>
    <property type="evidence" value="ECO:0007669"/>
    <property type="project" value="InterPro"/>
</dbReference>
<evidence type="ECO:0000256" key="18">
    <source>
        <dbReference type="ARBA" id="ARBA00024195"/>
    </source>
</evidence>
<evidence type="ECO:0000256" key="4">
    <source>
        <dbReference type="ARBA" id="ARBA00011738"/>
    </source>
</evidence>
<dbReference type="GO" id="GO:0102009">
    <property type="term" value="F:proline dipeptidase activity"/>
    <property type="evidence" value="ECO:0007669"/>
    <property type="project" value="UniProtKB-EC"/>
</dbReference>
<comment type="similarity">
    <text evidence="19">Belongs to the peptidase M24B family. Eukaryotic-type prolidase subfamily.</text>
</comment>
<dbReference type="SUPFAM" id="SSF50494">
    <property type="entry name" value="Trypsin-like serine proteases"/>
    <property type="match status" value="1"/>
</dbReference>
<evidence type="ECO:0000313" key="30">
    <source>
        <dbReference type="EMBL" id="SSX22084.1"/>
    </source>
</evidence>
<evidence type="ECO:0000256" key="20">
    <source>
        <dbReference type="ARBA" id="ARBA00044051"/>
    </source>
</evidence>
<evidence type="ECO:0000256" key="10">
    <source>
        <dbReference type="ARBA" id="ARBA00022970"/>
    </source>
</evidence>
<evidence type="ECO:0000256" key="17">
    <source>
        <dbReference type="ARBA" id="ARBA00023211"/>
    </source>
</evidence>
<evidence type="ECO:0000256" key="19">
    <source>
        <dbReference type="ARBA" id="ARBA00043990"/>
    </source>
</evidence>
<protein>
    <recommendedName>
        <fullName evidence="21">Xaa-Pro dipeptidase</fullName>
        <ecNumber evidence="20">3.4.13.9</ecNumber>
    </recommendedName>
    <alternativeName>
        <fullName evidence="24">Imidodipeptidase</fullName>
    </alternativeName>
    <alternativeName>
        <fullName evidence="22">Peptidase D</fullName>
    </alternativeName>
    <alternativeName>
        <fullName evidence="23">Proline dipeptidase</fullName>
    </alternativeName>
</protein>
<dbReference type="SUPFAM" id="SSF53092">
    <property type="entry name" value="Creatinase/prolidase N-terminal domain"/>
    <property type="match status" value="1"/>
</dbReference>